<feature type="transmembrane region" description="Helical" evidence="1">
    <location>
        <begin position="166"/>
        <end position="194"/>
    </location>
</feature>
<protein>
    <submittedName>
        <fullName evidence="2">Uncharacterized protein</fullName>
    </submittedName>
</protein>
<dbReference type="STRING" id="1123500.GCA_000420365_00598"/>
<name>A0A0R2G4U3_9LACO</name>
<keyword evidence="1" id="KW-1133">Transmembrane helix</keyword>
<feature type="transmembrane region" description="Helical" evidence="1">
    <location>
        <begin position="349"/>
        <end position="367"/>
    </location>
</feature>
<evidence type="ECO:0000313" key="2">
    <source>
        <dbReference type="EMBL" id="KRN32471.1"/>
    </source>
</evidence>
<dbReference type="Proteomes" id="UP000051296">
    <property type="component" value="Unassembled WGS sequence"/>
</dbReference>
<keyword evidence="3" id="KW-1185">Reference proteome</keyword>
<feature type="transmembrane region" description="Helical" evidence="1">
    <location>
        <begin position="321"/>
        <end position="337"/>
    </location>
</feature>
<feature type="transmembrane region" description="Helical" evidence="1">
    <location>
        <begin position="84"/>
        <end position="104"/>
    </location>
</feature>
<keyword evidence="1" id="KW-0472">Membrane</keyword>
<proteinExistence type="predicted"/>
<feature type="transmembrane region" description="Helical" evidence="1">
    <location>
        <begin position="544"/>
        <end position="565"/>
    </location>
</feature>
<gene>
    <name evidence="2" type="ORF">IV68_GL000825</name>
</gene>
<dbReference type="EMBL" id="JQAX01000002">
    <property type="protein sequence ID" value="KRN32471.1"/>
    <property type="molecule type" value="Genomic_DNA"/>
</dbReference>
<evidence type="ECO:0000313" key="3">
    <source>
        <dbReference type="Proteomes" id="UP000051296"/>
    </source>
</evidence>
<dbReference type="AlphaFoldDB" id="A0A0R2G4U3"/>
<feature type="transmembrane region" description="Helical" evidence="1">
    <location>
        <begin position="116"/>
        <end position="146"/>
    </location>
</feature>
<feature type="transmembrane region" description="Helical" evidence="1">
    <location>
        <begin position="295"/>
        <end position="315"/>
    </location>
</feature>
<dbReference type="InParanoid" id="A0A0R2G4U3"/>
<keyword evidence="1" id="KW-0812">Transmembrane</keyword>
<comment type="caution">
    <text evidence="2">The sequence shown here is derived from an EMBL/GenBank/DDBJ whole genome shotgun (WGS) entry which is preliminary data.</text>
</comment>
<organism evidence="2 3">
    <name type="scientific">Weissella halotolerans DSM 20190</name>
    <dbReference type="NCBI Taxonomy" id="1123500"/>
    <lineage>
        <taxon>Bacteria</taxon>
        <taxon>Bacillati</taxon>
        <taxon>Bacillota</taxon>
        <taxon>Bacilli</taxon>
        <taxon>Lactobacillales</taxon>
        <taxon>Lactobacillaceae</taxon>
        <taxon>Weissella</taxon>
    </lineage>
</organism>
<accession>A0A0R2G4U3</accession>
<evidence type="ECO:0000256" key="1">
    <source>
        <dbReference type="SAM" id="Phobius"/>
    </source>
</evidence>
<sequence length="578" mass="65421">MVLLTLPWLLLLPLLLTGTLSYRHDTWFHLMRIYEIRQAMLHQALPTLGSWFTFGQAGQLIQGLYPSQTLLPLVAITNWLAPVQQVYCIFGLILCAIAASNYLVFKASHLTTNQALLAALTVTYSIPLINLLVYGQLPLALVFIFMPPIFWSLYQLQTNTPHPATATVLGLNIGLTLLTHLPSAFILILLVVLIAGLDLISHRHRFLSFVQAGCWALGIGLPTLVTILVASSQTLAVAKVAQRSFFQWGQLFEEHWHHLGIGPYFGYTPLTLLALTYLALTLWRHDNWRPLKIASLTLFFIYGSNLTLQPLIELVQFPQRFYLYSAQLAIFICLVRLCQQPLGKGVSTIFYIVLASVTLFSAAKTVFHVHQQLQAQTTWQAQPGYHRRLTKITNQTYQQPAFINMRTYRDYLPIEQAPYVKAGKKAFFASEYARDVNQAHSVRPSHFSGNDLHLDKTQPTDFASPVTVNPPKRQHSVPNGIDLWVHLPKSGHYDLPIWQYHYLSYQVFDNGQPRISRVSKQGRLQLKLQAGDHHLQIRLLLPTWLLAAYLTSATSLALLGLYLLCQKRPPYKSKNKAG</sequence>
<dbReference type="PATRIC" id="fig|1123500.6.peg.831"/>
<feature type="transmembrane region" description="Helical" evidence="1">
    <location>
        <begin position="206"/>
        <end position="230"/>
    </location>
</feature>
<reference evidence="2 3" key="1">
    <citation type="journal article" date="2015" name="Genome Announc.">
        <title>Expanding the biotechnology potential of lactobacilli through comparative genomics of 213 strains and associated genera.</title>
        <authorList>
            <person name="Sun Z."/>
            <person name="Harris H.M."/>
            <person name="McCann A."/>
            <person name="Guo C."/>
            <person name="Argimon S."/>
            <person name="Zhang W."/>
            <person name="Yang X."/>
            <person name="Jeffery I.B."/>
            <person name="Cooney J.C."/>
            <person name="Kagawa T.F."/>
            <person name="Liu W."/>
            <person name="Song Y."/>
            <person name="Salvetti E."/>
            <person name="Wrobel A."/>
            <person name="Rasinkangas P."/>
            <person name="Parkhill J."/>
            <person name="Rea M.C."/>
            <person name="O'Sullivan O."/>
            <person name="Ritari J."/>
            <person name="Douillard F.P."/>
            <person name="Paul Ross R."/>
            <person name="Yang R."/>
            <person name="Briner A.E."/>
            <person name="Felis G.E."/>
            <person name="de Vos W.M."/>
            <person name="Barrangou R."/>
            <person name="Klaenhammer T.R."/>
            <person name="Caufield P.W."/>
            <person name="Cui Y."/>
            <person name="Zhang H."/>
            <person name="O'Toole P.W."/>
        </authorList>
    </citation>
    <scope>NUCLEOTIDE SEQUENCE [LARGE SCALE GENOMIC DNA]</scope>
    <source>
        <strain evidence="2 3">DSM 20190</strain>
    </source>
</reference>
<feature type="transmembrane region" description="Helical" evidence="1">
    <location>
        <begin position="264"/>
        <end position="283"/>
    </location>
</feature>